<dbReference type="PROSITE" id="PS01124">
    <property type="entry name" value="HTH_ARAC_FAMILY_2"/>
    <property type="match status" value="1"/>
</dbReference>
<dbReference type="AlphaFoldDB" id="A0A1X9MH89"/>
<dbReference type="PRINTS" id="PR00032">
    <property type="entry name" value="HTHARAC"/>
</dbReference>
<proteinExistence type="predicted"/>
<dbReference type="EMBL" id="CP020814">
    <property type="protein sequence ID" value="ARK32825.1"/>
    <property type="molecule type" value="Genomic_DNA"/>
</dbReference>
<dbReference type="InterPro" id="IPR009057">
    <property type="entry name" value="Homeodomain-like_sf"/>
</dbReference>
<feature type="domain" description="HTH araC/xylS-type" evidence="4">
    <location>
        <begin position="11"/>
        <end position="109"/>
    </location>
</feature>
<dbReference type="Pfam" id="PF12833">
    <property type="entry name" value="HTH_18"/>
    <property type="match status" value="1"/>
</dbReference>
<sequence>MLRKHYMTAVRDSITYVEEHLLTQLSLAEIAEQVSYSPFHFHRIFQSIVGMSLTEYIRRRRLTHAASELVLSDERVLEIALKYHFSSQEAFSRAFKQVFHISPAKYRKFTRNLFLTKEDLPLNKLIPKGWMPSGSNPNEYEIGVDTRKAHGGKASAIIRSKHESVHGFATMMQMFKARKYREKRVRFSAFVKSDQVANWAGLWMRVDGEADEILAFDNMEGRPIKGTTSWSPYEVVLDIPEEASVINIGILLAGSGTVWLDSVEFEEVDDSVSVTSGDPLLVLPDEPTNLHFELDFEGAINNEAKEEKG</sequence>
<keyword evidence="6" id="KW-1185">Reference proteome</keyword>
<evidence type="ECO:0000313" key="6">
    <source>
        <dbReference type="Proteomes" id="UP000193006"/>
    </source>
</evidence>
<evidence type="ECO:0000313" key="5">
    <source>
        <dbReference type="EMBL" id="ARK32825.1"/>
    </source>
</evidence>
<evidence type="ECO:0000259" key="4">
    <source>
        <dbReference type="PROSITE" id="PS01124"/>
    </source>
</evidence>
<name>A0A1X9MH89_9BACI</name>
<evidence type="ECO:0000256" key="2">
    <source>
        <dbReference type="ARBA" id="ARBA00023125"/>
    </source>
</evidence>
<dbReference type="InterPro" id="IPR018060">
    <property type="entry name" value="HTH_AraC"/>
</dbReference>
<dbReference type="STRING" id="199441.BkAM31D_24805"/>
<dbReference type="GO" id="GO:0043565">
    <property type="term" value="F:sequence-specific DNA binding"/>
    <property type="evidence" value="ECO:0007669"/>
    <property type="project" value="InterPro"/>
</dbReference>
<gene>
    <name evidence="5" type="primary">tetD_3</name>
    <name evidence="5" type="ORF">BkAM31D_24805</name>
</gene>
<protein>
    <submittedName>
        <fullName evidence="5">Transposon Tn10 TetD protein</fullName>
    </submittedName>
</protein>
<evidence type="ECO:0000256" key="3">
    <source>
        <dbReference type="ARBA" id="ARBA00023163"/>
    </source>
</evidence>
<reference evidence="5 6" key="1">
    <citation type="submission" date="2017-04" db="EMBL/GenBank/DDBJ databases">
        <title>Bacillus krulwichiae AM31D Genome sequencing and assembly.</title>
        <authorList>
            <person name="Krulwich T.A."/>
            <person name="Anastor L."/>
            <person name="Ehrlich R."/>
            <person name="Ehrlich G.D."/>
            <person name="Janto B."/>
        </authorList>
    </citation>
    <scope>NUCLEOTIDE SEQUENCE [LARGE SCALE GENOMIC DNA]</scope>
    <source>
        <strain evidence="5 6">AM31D</strain>
    </source>
</reference>
<keyword evidence="3" id="KW-0804">Transcription</keyword>
<dbReference type="SMART" id="SM00342">
    <property type="entry name" value="HTH_ARAC"/>
    <property type="match status" value="1"/>
</dbReference>
<organism evidence="5 6">
    <name type="scientific">Halalkalibacter krulwichiae</name>
    <dbReference type="NCBI Taxonomy" id="199441"/>
    <lineage>
        <taxon>Bacteria</taxon>
        <taxon>Bacillati</taxon>
        <taxon>Bacillota</taxon>
        <taxon>Bacilli</taxon>
        <taxon>Bacillales</taxon>
        <taxon>Bacillaceae</taxon>
        <taxon>Halalkalibacter</taxon>
    </lineage>
</organism>
<dbReference type="Gene3D" id="2.60.120.260">
    <property type="entry name" value="Galactose-binding domain-like"/>
    <property type="match status" value="1"/>
</dbReference>
<dbReference type="PANTHER" id="PTHR47504">
    <property type="entry name" value="RIGHT ORIGIN-BINDING PROTEIN"/>
    <property type="match status" value="1"/>
</dbReference>
<dbReference type="InterPro" id="IPR020449">
    <property type="entry name" value="Tscrpt_reg_AraC-type_HTH"/>
</dbReference>
<keyword evidence="2" id="KW-0238">DNA-binding</keyword>
<dbReference type="KEGG" id="bkw:BkAM31D_24805"/>
<dbReference type="GO" id="GO:0003700">
    <property type="term" value="F:DNA-binding transcription factor activity"/>
    <property type="evidence" value="ECO:0007669"/>
    <property type="project" value="InterPro"/>
</dbReference>
<dbReference type="PANTHER" id="PTHR47504:SF6">
    <property type="entry name" value="ARAC-FAMILY TRANSCRIPTIONAL REGULATOR"/>
    <property type="match status" value="1"/>
</dbReference>
<accession>A0A1X9MH89</accession>
<dbReference type="InterPro" id="IPR050959">
    <property type="entry name" value="MarA-like"/>
</dbReference>
<evidence type="ECO:0000256" key="1">
    <source>
        <dbReference type="ARBA" id="ARBA00023015"/>
    </source>
</evidence>
<dbReference type="SUPFAM" id="SSF46689">
    <property type="entry name" value="Homeodomain-like"/>
    <property type="match status" value="2"/>
</dbReference>
<keyword evidence="1" id="KW-0805">Transcription regulation</keyword>
<dbReference type="Proteomes" id="UP000193006">
    <property type="component" value="Chromosome"/>
</dbReference>
<dbReference type="Gene3D" id="1.10.10.60">
    <property type="entry name" value="Homeodomain-like"/>
    <property type="match status" value="2"/>
</dbReference>